<dbReference type="RefSeq" id="WP_013136509.1">
    <property type="nucleotide sequence ID" value="NC_014166.1"/>
</dbReference>
<gene>
    <name evidence="5" type="ordered locus">Arnit_2716</name>
</gene>
<keyword evidence="6" id="KW-1185">Reference proteome</keyword>
<name>D5V6U4_ARCNC</name>
<organism evidence="5 6">
    <name type="scientific">Arcobacter nitrofigilis (strain ATCC 33309 / DSM 7299 / CCUG 15893 / LMG 7604 / NCTC 12251 / CI)</name>
    <name type="common">Campylobacter nitrofigilis</name>
    <dbReference type="NCBI Taxonomy" id="572480"/>
    <lineage>
        <taxon>Bacteria</taxon>
        <taxon>Pseudomonadati</taxon>
        <taxon>Campylobacterota</taxon>
        <taxon>Epsilonproteobacteria</taxon>
        <taxon>Campylobacterales</taxon>
        <taxon>Arcobacteraceae</taxon>
        <taxon>Arcobacter</taxon>
    </lineage>
</organism>
<dbReference type="PANTHER" id="PTHR33204">
    <property type="entry name" value="TRANSCRIPTIONAL REGULATOR, MARR FAMILY"/>
    <property type="match status" value="1"/>
</dbReference>
<dbReference type="SUPFAM" id="SSF46785">
    <property type="entry name" value="Winged helix' DNA-binding domain"/>
    <property type="match status" value="1"/>
</dbReference>
<dbReference type="EMBL" id="CP001999">
    <property type="protein sequence ID" value="ADG94364.1"/>
    <property type="molecule type" value="Genomic_DNA"/>
</dbReference>
<evidence type="ECO:0000256" key="3">
    <source>
        <dbReference type="ARBA" id="ARBA00023163"/>
    </source>
</evidence>
<evidence type="ECO:0000313" key="6">
    <source>
        <dbReference type="Proteomes" id="UP000000939"/>
    </source>
</evidence>
<dbReference type="PROSITE" id="PS51118">
    <property type="entry name" value="HTH_HXLR"/>
    <property type="match status" value="1"/>
</dbReference>
<evidence type="ECO:0000256" key="2">
    <source>
        <dbReference type="ARBA" id="ARBA00023125"/>
    </source>
</evidence>
<dbReference type="InterPro" id="IPR036390">
    <property type="entry name" value="WH_DNA-bd_sf"/>
</dbReference>
<keyword evidence="2" id="KW-0238">DNA-binding</keyword>
<accession>D5V6U4</accession>
<dbReference type="Pfam" id="PF01638">
    <property type="entry name" value="HxlR"/>
    <property type="match status" value="1"/>
</dbReference>
<dbReference type="PANTHER" id="PTHR33204:SF29">
    <property type="entry name" value="TRANSCRIPTIONAL REGULATOR"/>
    <property type="match status" value="1"/>
</dbReference>
<keyword evidence="1" id="KW-0805">Transcription regulation</keyword>
<feature type="domain" description="HTH hxlR-type" evidence="4">
    <location>
        <begin position="11"/>
        <end position="109"/>
    </location>
</feature>
<dbReference type="Proteomes" id="UP000000939">
    <property type="component" value="Chromosome"/>
</dbReference>
<evidence type="ECO:0000256" key="1">
    <source>
        <dbReference type="ARBA" id="ARBA00023015"/>
    </source>
</evidence>
<dbReference type="OrthoDB" id="9800350at2"/>
<dbReference type="GO" id="GO:0003677">
    <property type="term" value="F:DNA binding"/>
    <property type="evidence" value="ECO:0007669"/>
    <property type="project" value="UniProtKB-KW"/>
</dbReference>
<sequence>MIKFNNKEYSSSSEIFFDIFNDRLKLMIIWYLKNSTLRFKELFEYLQPITKKTLTIKLKELEQLNLIHRKAFADVPPKVEYSLTEYGNNLKPVIDEILIWSQTYAKTFGETISEDLK</sequence>
<dbReference type="AlphaFoldDB" id="D5V6U4"/>
<dbReference type="KEGG" id="ant:Arnit_2716"/>
<evidence type="ECO:0000313" key="5">
    <source>
        <dbReference type="EMBL" id="ADG94364.1"/>
    </source>
</evidence>
<dbReference type="eggNOG" id="COG1733">
    <property type="taxonomic scope" value="Bacteria"/>
</dbReference>
<dbReference type="Gene3D" id="1.10.10.10">
    <property type="entry name" value="Winged helix-like DNA-binding domain superfamily/Winged helix DNA-binding domain"/>
    <property type="match status" value="1"/>
</dbReference>
<dbReference type="STRING" id="572480.Arnit_2716"/>
<proteinExistence type="predicted"/>
<reference evidence="5 6" key="1">
    <citation type="journal article" date="2010" name="Stand. Genomic Sci.">
        <title>Complete genome sequence of Arcobacter nitrofigilis type strain (CI).</title>
        <authorList>
            <person name="Pati A."/>
            <person name="Gronow S."/>
            <person name="Lapidus A."/>
            <person name="Copeland A."/>
            <person name="Glavina Del Rio T."/>
            <person name="Nolan M."/>
            <person name="Lucas S."/>
            <person name="Tice H."/>
            <person name="Cheng J.F."/>
            <person name="Han C."/>
            <person name="Chertkov O."/>
            <person name="Bruce D."/>
            <person name="Tapia R."/>
            <person name="Goodwin L."/>
            <person name="Pitluck S."/>
            <person name="Liolios K."/>
            <person name="Ivanova N."/>
            <person name="Mavromatis K."/>
            <person name="Chen A."/>
            <person name="Palaniappan K."/>
            <person name="Land M."/>
            <person name="Hauser L."/>
            <person name="Chang Y.J."/>
            <person name="Jeffries C.D."/>
            <person name="Detter J.C."/>
            <person name="Rohde M."/>
            <person name="Goker M."/>
            <person name="Bristow J."/>
            <person name="Eisen J.A."/>
            <person name="Markowitz V."/>
            <person name="Hugenholtz P."/>
            <person name="Klenk H.P."/>
            <person name="Kyrpides N.C."/>
        </authorList>
    </citation>
    <scope>NUCLEOTIDE SEQUENCE [LARGE SCALE GENOMIC DNA]</scope>
    <source>
        <strain evidence="6">ATCC 33309 / DSM 7299 / CCUG 15893 / LMG 7604 / NCTC 12251 / CI</strain>
    </source>
</reference>
<keyword evidence="3" id="KW-0804">Transcription</keyword>
<evidence type="ECO:0000259" key="4">
    <source>
        <dbReference type="PROSITE" id="PS51118"/>
    </source>
</evidence>
<dbReference type="InterPro" id="IPR036388">
    <property type="entry name" value="WH-like_DNA-bd_sf"/>
</dbReference>
<dbReference type="InterPro" id="IPR002577">
    <property type="entry name" value="HTH_HxlR"/>
</dbReference>
<protein>
    <submittedName>
        <fullName evidence="5">Transcriptional regulator, HxlR family</fullName>
    </submittedName>
</protein>
<dbReference type="HOGENOM" id="CLU_111585_5_1_7"/>